<protein>
    <recommendedName>
        <fullName evidence="4">tRNA synthetases class I catalytic domain-containing protein</fullName>
    </recommendedName>
</protein>
<dbReference type="Gene3D" id="3.40.50.620">
    <property type="entry name" value="HUPs"/>
    <property type="match status" value="1"/>
</dbReference>
<dbReference type="InterPro" id="IPR032678">
    <property type="entry name" value="tRNA-synt_1_cat_dom"/>
</dbReference>
<dbReference type="GO" id="GO:0005524">
    <property type="term" value="F:ATP binding"/>
    <property type="evidence" value="ECO:0007669"/>
    <property type="project" value="UniProtKB-KW"/>
</dbReference>
<accession>X1G0S9</accession>
<organism evidence="5">
    <name type="scientific">marine sediment metagenome</name>
    <dbReference type="NCBI Taxonomy" id="412755"/>
    <lineage>
        <taxon>unclassified sequences</taxon>
        <taxon>metagenomes</taxon>
        <taxon>ecological metagenomes</taxon>
    </lineage>
</organism>
<evidence type="ECO:0000256" key="1">
    <source>
        <dbReference type="ARBA" id="ARBA00022598"/>
    </source>
</evidence>
<dbReference type="Pfam" id="PF01406">
    <property type="entry name" value="tRNA-synt_1e"/>
    <property type="match status" value="1"/>
</dbReference>
<keyword evidence="1" id="KW-0436">Ligase</keyword>
<dbReference type="PANTHER" id="PTHR10890">
    <property type="entry name" value="CYSTEINYL-TRNA SYNTHETASE"/>
    <property type="match status" value="1"/>
</dbReference>
<feature type="domain" description="tRNA synthetases class I catalytic" evidence="4">
    <location>
        <begin position="15"/>
        <end position="201"/>
    </location>
</feature>
<dbReference type="GO" id="GO:0004817">
    <property type="term" value="F:cysteine-tRNA ligase activity"/>
    <property type="evidence" value="ECO:0007669"/>
    <property type="project" value="TreeGrafter"/>
</dbReference>
<evidence type="ECO:0000313" key="5">
    <source>
        <dbReference type="EMBL" id="GAH50857.1"/>
    </source>
</evidence>
<dbReference type="GO" id="GO:0005829">
    <property type="term" value="C:cytosol"/>
    <property type="evidence" value="ECO:0007669"/>
    <property type="project" value="TreeGrafter"/>
</dbReference>
<feature type="non-terminal residue" evidence="5">
    <location>
        <position position="205"/>
    </location>
</feature>
<comment type="caution">
    <text evidence="5">The sequence shown here is derived from an EMBL/GenBank/DDBJ whole genome shotgun (WGS) entry which is preliminary data.</text>
</comment>
<keyword evidence="3" id="KW-0067">ATP-binding</keyword>
<evidence type="ECO:0000256" key="3">
    <source>
        <dbReference type="ARBA" id="ARBA00022840"/>
    </source>
</evidence>
<dbReference type="InterPro" id="IPR014729">
    <property type="entry name" value="Rossmann-like_a/b/a_fold"/>
</dbReference>
<reference evidence="5" key="1">
    <citation type="journal article" date="2014" name="Front. Microbiol.">
        <title>High frequency of phylogenetically diverse reductive dehalogenase-homologous genes in deep subseafloor sedimentary metagenomes.</title>
        <authorList>
            <person name="Kawai M."/>
            <person name="Futagami T."/>
            <person name="Toyoda A."/>
            <person name="Takaki Y."/>
            <person name="Nishi S."/>
            <person name="Hori S."/>
            <person name="Arai W."/>
            <person name="Tsubouchi T."/>
            <person name="Morono Y."/>
            <person name="Uchiyama I."/>
            <person name="Ito T."/>
            <person name="Fujiyama A."/>
            <person name="Inagaki F."/>
            <person name="Takami H."/>
        </authorList>
    </citation>
    <scope>NUCLEOTIDE SEQUENCE</scope>
    <source>
        <strain evidence="5">Expedition CK06-06</strain>
    </source>
</reference>
<dbReference type="GO" id="GO:0006423">
    <property type="term" value="P:cysteinyl-tRNA aminoacylation"/>
    <property type="evidence" value="ECO:0007669"/>
    <property type="project" value="TreeGrafter"/>
</dbReference>
<proteinExistence type="predicted"/>
<dbReference type="AlphaFoldDB" id="X1G0S9"/>
<dbReference type="PANTHER" id="PTHR10890:SF3">
    <property type="entry name" value="CYSTEINE--TRNA LIGASE, CYTOPLASMIC"/>
    <property type="match status" value="1"/>
</dbReference>
<sequence>MLKLYNTLSRKKEVFRPIKPPRVGIYTCGPTVYSYAHIGNFRSYIVADIIRRYLEYRGFKVKQVKNITDVGHLTEYDVARAQDKILLAAKREKKRPEEIAKFYTKAFFEDEKKLNIKRAEVYPRATKHIKEMIELVKILIKKGYAYQIKDGVYFQVPKFKNYGKLSGNTLDKLKKGVRIEPNPEKKHPADFALWKKASPKHLMQW</sequence>
<evidence type="ECO:0000256" key="2">
    <source>
        <dbReference type="ARBA" id="ARBA00022741"/>
    </source>
</evidence>
<dbReference type="InterPro" id="IPR024909">
    <property type="entry name" value="Cys-tRNA/MSH_ligase"/>
</dbReference>
<evidence type="ECO:0000259" key="4">
    <source>
        <dbReference type="Pfam" id="PF01406"/>
    </source>
</evidence>
<dbReference type="SUPFAM" id="SSF52374">
    <property type="entry name" value="Nucleotidylyl transferase"/>
    <property type="match status" value="1"/>
</dbReference>
<gene>
    <name evidence="5" type="ORF">S03H2_31766</name>
</gene>
<dbReference type="EMBL" id="BARU01019282">
    <property type="protein sequence ID" value="GAH50857.1"/>
    <property type="molecule type" value="Genomic_DNA"/>
</dbReference>
<keyword evidence="2" id="KW-0547">Nucleotide-binding</keyword>
<name>X1G0S9_9ZZZZ</name>